<gene>
    <name evidence="14" type="ORF">A1Q2_05545</name>
</gene>
<evidence type="ECO:0000256" key="8">
    <source>
        <dbReference type="ARBA" id="ARBA00023067"/>
    </source>
</evidence>
<evidence type="ECO:0000256" key="6">
    <source>
        <dbReference type="ARBA" id="ARBA00022840"/>
    </source>
</evidence>
<reference evidence="14 15" key="1">
    <citation type="journal article" date="2012" name="Eukaryot. Cell">
        <title>Genome sequence of the Trichosporon asahii environmental strain CBS 8904.</title>
        <authorList>
            <person name="Yang R.Y."/>
            <person name="Li H.T."/>
            <person name="Zhu H."/>
            <person name="Zhou G.P."/>
            <person name="Wang M."/>
            <person name="Wang L."/>
        </authorList>
    </citation>
    <scope>NUCLEOTIDE SEQUENCE [LARGE SCALE GENOMIC DNA]</scope>
    <source>
        <strain evidence="14 15">CBS 8904</strain>
    </source>
</reference>
<sequence>MRIEELILDGKLACSGEADSRLQVVPRANDDFRCTRHPLFVLTTGFDESFNAITGLNGSGKSNILDAICFVLGITNMQSVRANNLMDLIYKRGQAGVTKASVTIVFNNQDRSKSPVGFENTPQITVTRQIAVGNVSKYLLNGHKSTLQTIQNLFQSVQLNINNPNFLIMQGKITKVLNMKPAEILGMVEEAAGTRMFEERKEKAVKTMAKKDKKVEEIESLLREEIDPKLEKLRAEKRSYLEYQKATTELERLTRLVKAYEWQVVVDRLEKSGEIIAQKKAEINRVKEDVERGGKECKDMEKEREEIEARRTKEMAKGGKMQALTDAFNELERELVKVKAQLELHESTVSEDTKRVETAKKAIKDKRQSAEDEAASFAELKEAYDAGAAELAKTEELLQTLLTGLSSNNEEEAGGYMGQLAEAKARLAAAGTEAEQAKVKIGHAEREIKEKEPRAKKAEKEGEGLLKELAAKRAEAEKLQERVESAGWDDEKERELLERQAEAGQKVSELSEKRDAIKSRLAAIDFSYSDPYAGFDRSQVKGLVATLVDLDQSNFAASTALEICAGGKLYNVVVEDEKVGSALLNHGKLRKRVTIIPLNKINAFRMSAEKIAAANKVAPGKVNLALDLVGYDDEVSAAMSYVFGDVFIAKDKEAAQAVTFNRNIGVRSVTLQGDVYDPSGTLSGGAAPSSSGLLVKVQELRAIERKMAEYKKVLADASQELASAKKQIDQWRKDKRQLDLCAHEVKLLEDQVSGSNATKIIAEVEAARKTLAELKAVVESAKAKKKEAEAECKRLEQDMADFSNNKDSKLKEIKADIAARKKALGKKTADVKSRQKEVQTAELEVQQLEGDVEAAKEELVEAQEALKKSQAELQKLHSRVAKHQADYKAMEDKLRAERAVLVAFDNELADLERDLKAKKQEIVDSELALKKLEHDLGVITKERSASESAKDNLEKQFTWILEEKQFFGQRGTPYDFHGVNLSQAREQCRELEAQHKGMGRKINTKVMNMIDSVEKKEAALQKMMATVLKDKAKIEATITELDRYKRDALLKTWEKVNGDFGLIFEELLPGNFAKLQPPEGQDLTEGLEVKVRLGSVWKQSLTELSGGQRSLIALSLIMSLLQFKPAPMYILDEIDAALDLQHTQHIGQLFRNRFKGSQFIVVSLKEGLFTNANVLFKARFRDGTSIVERTATRSASAAPEKRALGNSGGSARTLETHAWRSAGRADGAKAGWETHKIPYNKSATRLIWNEEYLPHCLGTARAEMELTVMHAPQLTCLLTSGSQLAEHRMTARTKITNPLIGGTARPEAELIIAHASQLTVGD</sequence>
<dbReference type="GO" id="GO:0016887">
    <property type="term" value="F:ATP hydrolysis activity"/>
    <property type="evidence" value="ECO:0007669"/>
    <property type="project" value="InterPro"/>
</dbReference>
<dbReference type="InterPro" id="IPR024704">
    <property type="entry name" value="SMC"/>
</dbReference>
<dbReference type="CDD" id="cd03273">
    <property type="entry name" value="ABC_SMC2_euk"/>
    <property type="match status" value="1"/>
</dbReference>
<accession>K1VLM4</accession>
<dbReference type="eggNOG" id="KOG0933">
    <property type="taxonomic scope" value="Eukaryota"/>
</dbReference>
<dbReference type="Gene3D" id="3.40.50.300">
    <property type="entry name" value="P-loop containing nucleotide triphosphate hydrolases"/>
    <property type="match status" value="2"/>
</dbReference>
<dbReference type="PANTHER" id="PTHR43977">
    <property type="entry name" value="STRUCTURAL MAINTENANCE OF CHROMOSOMES PROTEIN 3"/>
    <property type="match status" value="1"/>
</dbReference>
<evidence type="ECO:0000256" key="9">
    <source>
        <dbReference type="ARBA" id="ARBA00023242"/>
    </source>
</evidence>
<dbReference type="GO" id="GO:0007059">
    <property type="term" value="P:chromosome segregation"/>
    <property type="evidence" value="ECO:0007669"/>
    <property type="project" value="UniProtKB-ARBA"/>
</dbReference>
<dbReference type="OMA" id="THNKIAM"/>
<evidence type="ECO:0000259" key="13">
    <source>
        <dbReference type="SMART" id="SM00968"/>
    </source>
</evidence>
<dbReference type="GO" id="GO:0005694">
    <property type="term" value="C:chromosome"/>
    <property type="evidence" value="ECO:0007669"/>
    <property type="project" value="InterPro"/>
</dbReference>
<dbReference type="Gene3D" id="1.10.287.1490">
    <property type="match status" value="1"/>
</dbReference>
<feature type="domain" description="SMC hinge" evidence="13">
    <location>
        <begin position="538"/>
        <end position="659"/>
    </location>
</feature>
<dbReference type="InterPro" id="IPR027417">
    <property type="entry name" value="P-loop_NTPase"/>
</dbReference>
<keyword evidence="7 12" id="KW-0175">Coiled coil</keyword>
<dbReference type="Proteomes" id="UP000006757">
    <property type="component" value="Unassembled WGS sequence"/>
</dbReference>
<evidence type="ECO:0000313" key="15">
    <source>
        <dbReference type="Proteomes" id="UP000006757"/>
    </source>
</evidence>
<dbReference type="SUPFAM" id="SSF90257">
    <property type="entry name" value="Myosin rod fragments"/>
    <property type="match status" value="1"/>
</dbReference>
<dbReference type="FunFam" id="3.40.50.300:FF:000385">
    <property type="entry name" value="Structural maintenance of chromosomes 2"/>
    <property type="match status" value="1"/>
</dbReference>
<keyword evidence="8" id="KW-0226">DNA condensation</keyword>
<organism evidence="14 15">
    <name type="scientific">Trichosporon asahii var. asahii (strain CBS 8904)</name>
    <name type="common">Yeast</name>
    <dbReference type="NCBI Taxonomy" id="1220162"/>
    <lineage>
        <taxon>Eukaryota</taxon>
        <taxon>Fungi</taxon>
        <taxon>Dikarya</taxon>
        <taxon>Basidiomycota</taxon>
        <taxon>Agaricomycotina</taxon>
        <taxon>Tremellomycetes</taxon>
        <taxon>Trichosporonales</taxon>
        <taxon>Trichosporonaceae</taxon>
        <taxon>Trichosporon</taxon>
    </lineage>
</organism>
<keyword evidence="10" id="KW-0131">Cell cycle</keyword>
<keyword evidence="9 11" id="KW-0539">Nucleus</keyword>
<dbReference type="InterPro" id="IPR036277">
    <property type="entry name" value="SMC_hinge_sf"/>
</dbReference>
<dbReference type="FunCoup" id="K1VLM4">
    <property type="interactions" value="590"/>
</dbReference>
<evidence type="ECO:0000256" key="12">
    <source>
        <dbReference type="SAM" id="Coils"/>
    </source>
</evidence>
<dbReference type="PIRSF" id="PIRSF005719">
    <property type="entry name" value="SMC"/>
    <property type="match status" value="1"/>
</dbReference>
<evidence type="ECO:0000256" key="7">
    <source>
        <dbReference type="ARBA" id="ARBA00023054"/>
    </source>
</evidence>
<dbReference type="GO" id="GO:0005524">
    <property type="term" value="F:ATP binding"/>
    <property type="evidence" value="ECO:0007669"/>
    <property type="project" value="UniProtKB-KW"/>
</dbReference>
<dbReference type="InterPro" id="IPR027120">
    <property type="entry name" value="Smc2_ABC"/>
</dbReference>
<dbReference type="SMART" id="SM00968">
    <property type="entry name" value="SMC_hinge"/>
    <property type="match status" value="1"/>
</dbReference>
<dbReference type="InterPro" id="IPR003395">
    <property type="entry name" value="RecF/RecN/SMC_N"/>
</dbReference>
<keyword evidence="6" id="KW-0067">ATP-binding</keyword>
<dbReference type="GO" id="GO:0051301">
    <property type="term" value="P:cell division"/>
    <property type="evidence" value="ECO:0007669"/>
    <property type="project" value="UniProtKB-KW"/>
</dbReference>
<dbReference type="Gene3D" id="1.20.1060.20">
    <property type="match status" value="1"/>
</dbReference>
<dbReference type="InterPro" id="IPR010935">
    <property type="entry name" value="SMC_hinge"/>
</dbReference>
<comment type="similarity">
    <text evidence="2">Belongs to the SMC family. SMC2 subfamily.</text>
</comment>
<evidence type="ECO:0000256" key="5">
    <source>
        <dbReference type="ARBA" id="ARBA00022776"/>
    </source>
</evidence>
<evidence type="ECO:0000256" key="3">
    <source>
        <dbReference type="ARBA" id="ARBA00022618"/>
    </source>
</evidence>
<dbReference type="STRING" id="1220162.K1VLM4"/>
<evidence type="ECO:0000256" key="1">
    <source>
        <dbReference type="ARBA" id="ARBA00004123"/>
    </source>
</evidence>
<dbReference type="SUPFAM" id="SSF75553">
    <property type="entry name" value="Smc hinge domain"/>
    <property type="match status" value="1"/>
</dbReference>
<feature type="coiled-coil region" evidence="12">
    <location>
        <begin position="974"/>
        <end position="1001"/>
    </location>
</feature>
<dbReference type="Pfam" id="PF06470">
    <property type="entry name" value="SMC_hinge"/>
    <property type="match status" value="1"/>
</dbReference>
<evidence type="ECO:0000256" key="2">
    <source>
        <dbReference type="ARBA" id="ARBA00005231"/>
    </source>
</evidence>
<evidence type="ECO:0000256" key="11">
    <source>
        <dbReference type="PIRNR" id="PIRNR005719"/>
    </source>
</evidence>
<keyword evidence="4" id="KW-0547">Nucleotide-binding</keyword>
<name>K1VLM4_TRIAC</name>
<dbReference type="Gene3D" id="3.30.70.1620">
    <property type="match status" value="1"/>
</dbReference>
<keyword evidence="5" id="KW-0498">Mitosis</keyword>
<dbReference type="HOGENOM" id="CLU_001042_9_0_1"/>
<dbReference type="Pfam" id="PF02463">
    <property type="entry name" value="SMC_N"/>
    <property type="match status" value="1"/>
</dbReference>
<dbReference type="SUPFAM" id="SSF52540">
    <property type="entry name" value="P-loop containing nucleoside triphosphate hydrolases"/>
    <property type="match status" value="1"/>
</dbReference>
<feature type="coiled-coil region" evidence="12">
    <location>
        <begin position="700"/>
        <end position="935"/>
    </location>
</feature>
<evidence type="ECO:0000256" key="4">
    <source>
        <dbReference type="ARBA" id="ARBA00022741"/>
    </source>
</evidence>
<dbReference type="InParanoid" id="K1VLM4"/>
<keyword evidence="3" id="KW-0132">Cell division</keyword>
<dbReference type="GO" id="GO:0030261">
    <property type="term" value="P:chromosome condensation"/>
    <property type="evidence" value="ECO:0007669"/>
    <property type="project" value="UniProtKB-KW"/>
</dbReference>
<dbReference type="GO" id="GO:0005634">
    <property type="term" value="C:nucleus"/>
    <property type="evidence" value="ECO:0007669"/>
    <property type="project" value="UniProtKB-SubCell"/>
</dbReference>
<comment type="subcellular location">
    <subcellularLocation>
        <location evidence="1 11">Nucleus</location>
    </subcellularLocation>
</comment>
<evidence type="ECO:0000313" key="14">
    <source>
        <dbReference type="EMBL" id="EKD00202.1"/>
    </source>
</evidence>
<comment type="caution">
    <text evidence="14">The sequence shown here is derived from an EMBL/GenBank/DDBJ whole genome shotgun (WGS) entry which is preliminary data.</text>
</comment>
<proteinExistence type="inferred from homology"/>
<feature type="coiled-coil region" evidence="12">
    <location>
        <begin position="243"/>
        <end position="373"/>
    </location>
</feature>
<dbReference type="EMBL" id="AMBO01000346">
    <property type="protein sequence ID" value="EKD00202.1"/>
    <property type="molecule type" value="Genomic_DNA"/>
</dbReference>
<keyword evidence="15" id="KW-1185">Reference proteome</keyword>
<evidence type="ECO:0000256" key="10">
    <source>
        <dbReference type="ARBA" id="ARBA00023306"/>
    </source>
</evidence>
<protein>
    <recommendedName>
        <fullName evidence="11">Structural maintenance of chromosomes protein</fullName>
    </recommendedName>
</protein>
<feature type="coiled-coil region" evidence="12">
    <location>
        <begin position="420"/>
        <end position="486"/>
    </location>
</feature>
<dbReference type="OrthoDB" id="10255539at2759"/>